<evidence type="ECO:0000256" key="8">
    <source>
        <dbReference type="ARBA" id="ARBA00023211"/>
    </source>
</evidence>
<dbReference type="Gene3D" id="3.90.1860.10">
    <property type="entry name" value="tRNA-splicing ligase RtcB"/>
    <property type="match status" value="1"/>
</dbReference>
<dbReference type="GO" id="GO:0170057">
    <property type="term" value="F:RNA ligase (GTP) activity"/>
    <property type="evidence" value="ECO:0007669"/>
    <property type="project" value="UniProtKB-EC"/>
</dbReference>
<dbReference type="InterPro" id="IPR001233">
    <property type="entry name" value="RtcB"/>
</dbReference>
<dbReference type="AlphaFoldDB" id="A0A0W8FE95"/>
<keyword evidence="8" id="KW-0464">Manganese</keyword>
<comment type="cofactor">
    <cofactor evidence="1">
        <name>Mn(2+)</name>
        <dbReference type="ChEBI" id="CHEBI:29035"/>
    </cofactor>
</comment>
<dbReference type="InterPro" id="IPR036025">
    <property type="entry name" value="RtcB-like_sf"/>
</dbReference>
<comment type="catalytic activity">
    <reaction evidence="10">
        <text>a 3'-end 2',3'-cyclophospho-ribonucleotide-RNA + a 5'-end dephospho-ribonucleoside-RNA + GTP + H2O = a ribonucleotidyl-ribonucleotide-RNA + GMP + diphosphate + H(+)</text>
        <dbReference type="Rhea" id="RHEA:68080"/>
        <dbReference type="Rhea" id="RHEA-COMP:10464"/>
        <dbReference type="Rhea" id="RHEA-COMP:13936"/>
        <dbReference type="Rhea" id="RHEA-COMP:17355"/>
        <dbReference type="ChEBI" id="CHEBI:15377"/>
        <dbReference type="ChEBI" id="CHEBI:15378"/>
        <dbReference type="ChEBI" id="CHEBI:33019"/>
        <dbReference type="ChEBI" id="CHEBI:37565"/>
        <dbReference type="ChEBI" id="CHEBI:58115"/>
        <dbReference type="ChEBI" id="CHEBI:83064"/>
        <dbReference type="ChEBI" id="CHEBI:138284"/>
        <dbReference type="ChEBI" id="CHEBI:173118"/>
        <dbReference type="EC" id="6.5.1.8"/>
    </reaction>
</comment>
<dbReference type="PANTHER" id="PTHR11118:SF1">
    <property type="entry name" value="RNA-SPLICING LIGASE RTCB HOMOLOG"/>
    <property type="match status" value="1"/>
</dbReference>
<organism evidence="11">
    <name type="scientific">hydrocarbon metagenome</name>
    <dbReference type="NCBI Taxonomy" id="938273"/>
    <lineage>
        <taxon>unclassified sequences</taxon>
        <taxon>metagenomes</taxon>
        <taxon>ecological metagenomes</taxon>
    </lineage>
</organism>
<dbReference type="SUPFAM" id="SSF103365">
    <property type="entry name" value="Hypothetical protein PH1602"/>
    <property type="match status" value="1"/>
</dbReference>
<evidence type="ECO:0000256" key="3">
    <source>
        <dbReference type="ARBA" id="ARBA00012726"/>
    </source>
</evidence>
<gene>
    <name evidence="11" type="ORF">ASZ90_011243</name>
</gene>
<comment type="caution">
    <text evidence="11">The sequence shown here is derived from an EMBL/GenBank/DDBJ whole genome shotgun (WGS) entry which is preliminary data.</text>
</comment>
<dbReference type="GO" id="GO:0003972">
    <property type="term" value="F:RNA ligase (ATP) activity"/>
    <property type="evidence" value="ECO:0007669"/>
    <property type="project" value="TreeGrafter"/>
</dbReference>
<dbReference type="GO" id="GO:0005525">
    <property type="term" value="F:GTP binding"/>
    <property type="evidence" value="ECO:0007669"/>
    <property type="project" value="UniProtKB-KW"/>
</dbReference>
<dbReference type="Pfam" id="PF01139">
    <property type="entry name" value="RtcB"/>
    <property type="match status" value="1"/>
</dbReference>
<dbReference type="FunFam" id="3.90.1860.10:FF:000001">
    <property type="entry name" value="tRNA-splicing ligase RtcB homolog"/>
    <property type="match status" value="1"/>
</dbReference>
<dbReference type="PROSITE" id="PS01288">
    <property type="entry name" value="UPF0027"/>
    <property type="match status" value="1"/>
</dbReference>
<keyword evidence="7" id="KW-0342">GTP-binding</keyword>
<evidence type="ECO:0000256" key="5">
    <source>
        <dbReference type="ARBA" id="ARBA00022723"/>
    </source>
</evidence>
<dbReference type="EC" id="6.5.1.8" evidence="3"/>
<proteinExistence type="inferred from homology"/>
<dbReference type="GO" id="GO:0006396">
    <property type="term" value="P:RNA processing"/>
    <property type="evidence" value="ECO:0007669"/>
    <property type="project" value="InterPro"/>
</dbReference>
<keyword evidence="4 11" id="KW-0436">Ligase</keyword>
<comment type="similarity">
    <text evidence="2">Belongs to the RtcB family.</text>
</comment>
<evidence type="ECO:0000256" key="7">
    <source>
        <dbReference type="ARBA" id="ARBA00023134"/>
    </source>
</evidence>
<evidence type="ECO:0000256" key="6">
    <source>
        <dbReference type="ARBA" id="ARBA00022741"/>
    </source>
</evidence>
<protein>
    <recommendedName>
        <fullName evidence="3">3'-phosphate/5'-hydroxy nucleic acid ligase</fullName>
        <ecNumber evidence="3">6.5.1.8</ecNumber>
    </recommendedName>
</protein>
<keyword evidence="6" id="KW-0547">Nucleotide-binding</keyword>
<name>A0A0W8FE95_9ZZZZ</name>
<dbReference type="PANTHER" id="PTHR11118">
    <property type="entry name" value="RNA-SPLICING LIGASE RTCB HOMOLOG"/>
    <property type="match status" value="1"/>
</dbReference>
<dbReference type="EMBL" id="LNQE01001334">
    <property type="protein sequence ID" value="KUG19038.1"/>
    <property type="molecule type" value="Genomic_DNA"/>
</dbReference>
<comment type="catalytic activity">
    <reaction evidence="9">
        <text>a 3'-end 3'-phospho-ribonucleotide-RNA + a 5'-end dephospho-ribonucleoside-RNA + GTP = a ribonucleotidyl-ribonucleotide-RNA + GMP + diphosphate</text>
        <dbReference type="Rhea" id="RHEA:68076"/>
        <dbReference type="Rhea" id="RHEA-COMP:10463"/>
        <dbReference type="Rhea" id="RHEA-COMP:13936"/>
        <dbReference type="Rhea" id="RHEA-COMP:17355"/>
        <dbReference type="ChEBI" id="CHEBI:33019"/>
        <dbReference type="ChEBI" id="CHEBI:37565"/>
        <dbReference type="ChEBI" id="CHEBI:58115"/>
        <dbReference type="ChEBI" id="CHEBI:83062"/>
        <dbReference type="ChEBI" id="CHEBI:138284"/>
        <dbReference type="ChEBI" id="CHEBI:173118"/>
        <dbReference type="EC" id="6.5.1.8"/>
    </reaction>
</comment>
<evidence type="ECO:0000256" key="1">
    <source>
        <dbReference type="ARBA" id="ARBA00001936"/>
    </source>
</evidence>
<accession>A0A0W8FE95</accession>
<evidence type="ECO:0000256" key="9">
    <source>
        <dbReference type="ARBA" id="ARBA00047746"/>
    </source>
</evidence>
<keyword evidence="5" id="KW-0479">Metal-binding</keyword>
<evidence type="ECO:0000256" key="4">
    <source>
        <dbReference type="ARBA" id="ARBA00022598"/>
    </source>
</evidence>
<dbReference type="GO" id="GO:0046872">
    <property type="term" value="F:metal ion binding"/>
    <property type="evidence" value="ECO:0007669"/>
    <property type="project" value="UniProtKB-KW"/>
</dbReference>
<reference evidence="11" key="1">
    <citation type="journal article" date="2015" name="Proc. Natl. Acad. Sci. U.S.A.">
        <title>Networks of energetic and metabolic interactions define dynamics in microbial communities.</title>
        <authorList>
            <person name="Embree M."/>
            <person name="Liu J.K."/>
            <person name="Al-Bassam M.M."/>
            <person name="Zengler K."/>
        </authorList>
    </citation>
    <scope>NUCLEOTIDE SEQUENCE</scope>
</reference>
<sequence length="478" mass="51468">MHAGINRVGAWEWEIPIGFIPGMRVPGRFYLSEELAGTLEEGALVQLANVATMPGIVKHSLAMPDIHWGYGFPIGGVAAFDLQEGVVSPGGVGFDINCGVRLVASPLTETDIARNRRQLVEELFRAVPTGVGARSALSLSNRELTDLMLTGAAWGVKQGFGMESDLVHSEEKGGMKRADPDAVSGKARQRGMPQVGTLGAGNHFLEVQVVREILEPRAAAAYGVSPGQICFMIHSGSRGLGHQVCTDHLKVLEKATRKYNISLPDRQLACAPIDSPEGRAYFGAMASAANYAWANRQLIMHALREVLHGMYGIEYEEMPMVYDVAHNVAKIEEHTVDGRRMQVCVHRKGATRAFGPGSPDLPPEYMDVGQPVLIPGSMGTPSYLLCGTKTAMERTFGSTCHGAGRVLSRTQAKKSVRGKELRDQLAKEGIYVRAHHDAALAEEAPAAYKQSSEVVRVVDGAGISLLVARMEPLGVIKG</sequence>
<evidence type="ECO:0000313" key="11">
    <source>
        <dbReference type="EMBL" id="KUG19038.1"/>
    </source>
</evidence>
<evidence type="ECO:0000256" key="2">
    <source>
        <dbReference type="ARBA" id="ARBA00008071"/>
    </source>
</evidence>
<evidence type="ECO:0000256" key="10">
    <source>
        <dbReference type="ARBA" id="ARBA00049514"/>
    </source>
</evidence>